<dbReference type="RefSeq" id="WP_271427697.1">
    <property type="nucleotide sequence ID" value="NZ_JAQIPB010000003.1"/>
</dbReference>
<gene>
    <name evidence="1" type="ORF">PGB34_08700</name>
</gene>
<comment type="caution">
    <text evidence="1">The sequence shown here is derived from an EMBL/GenBank/DDBJ whole genome shotgun (WGS) entry which is preliminary data.</text>
</comment>
<proteinExistence type="predicted"/>
<organism evidence="1 2">
    <name type="scientific">Xenophilus arseniciresistens</name>
    <dbReference type="NCBI Taxonomy" id="1283306"/>
    <lineage>
        <taxon>Bacteria</taxon>
        <taxon>Pseudomonadati</taxon>
        <taxon>Pseudomonadota</taxon>
        <taxon>Betaproteobacteria</taxon>
        <taxon>Burkholderiales</taxon>
        <taxon>Comamonadaceae</taxon>
        <taxon>Xenophilus</taxon>
    </lineage>
</organism>
<dbReference type="AlphaFoldDB" id="A0AAE3NB71"/>
<dbReference type="Proteomes" id="UP001212602">
    <property type="component" value="Unassembled WGS sequence"/>
</dbReference>
<protein>
    <submittedName>
        <fullName evidence="1">Uncharacterized protein</fullName>
    </submittedName>
</protein>
<accession>A0AAE3NB71</accession>
<dbReference type="EMBL" id="JAQIPB010000003">
    <property type="protein sequence ID" value="MDA7416444.1"/>
    <property type="molecule type" value="Genomic_DNA"/>
</dbReference>
<keyword evidence="2" id="KW-1185">Reference proteome</keyword>
<sequence length="101" mass="10694">MKFELPAGAVQYLGRAQTHMRTKKDDSEVAAGSIIPLVSQTALGISNSTFEVQAVDASEVDIPKFREDFPVLETAEIGTRLMTVLVKAPAPSAVPAAVPAQ</sequence>
<name>A0AAE3NB71_9BURK</name>
<evidence type="ECO:0000313" key="2">
    <source>
        <dbReference type="Proteomes" id="UP001212602"/>
    </source>
</evidence>
<evidence type="ECO:0000313" key="1">
    <source>
        <dbReference type="EMBL" id="MDA7416444.1"/>
    </source>
</evidence>
<reference evidence="1" key="1">
    <citation type="submission" date="2023-01" db="EMBL/GenBank/DDBJ databases">
        <title>Xenophilus mangrovi sp. nov., isolated from soil of Mangrove nature reserve.</title>
        <authorList>
            <person name="Xu S."/>
            <person name="Liu Z."/>
            <person name="Xu Y."/>
        </authorList>
    </citation>
    <scope>NUCLEOTIDE SEQUENCE</scope>
    <source>
        <strain evidence="1">YW8</strain>
    </source>
</reference>